<dbReference type="SFLD" id="SFLDS00033">
    <property type="entry name" value="Radical_SAM_Phosphonate_Metabo"/>
    <property type="match status" value="1"/>
</dbReference>
<dbReference type="RefSeq" id="WP_153213853.1">
    <property type="nucleotide sequence ID" value="NZ_WIBF01000001.1"/>
</dbReference>
<keyword evidence="1" id="KW-0949">S-adenosyl-L-methionine</keyword>
<keyword evidence="1" id="KW-0004">4Fe-4S</keyword>
<comment type="function">
    <text evidence="1">Catalyzes the breakage of the C-P bond in alpha-D-ribose 1-methylphosphonate 5-phosphate (PRPn) forming alpha-D-ribose.</text>
</comment>
<dbReference type="Proteomes" id="UP000444174">
    <property type="component" value="Unassembled WGS sequence"/>
</dbReference>
<dbReference type="InterPro" id="IPR010306">
    <property type="entry name" value="PhnJ"/>
</dbReference>
<keyword evidence="1" id="KW-0479">Metal-binding</keyword>
<keyword evidence="1" id="KW-0411">Iron-sulfur</keyword>
<dbReference type="GO" id="GO:0098848">
    <property type="term" value="F:alpha-D-ribose 1-methylphosphonate 5-phosphate C-P-lyase activity"/>
    <property type="evidence" value="ECO:0007669"/>
    <property type="project" value="UniProtKB-UniRule"/>
</dbReference>
<dbReference type="AlphaFoldDB" id="A0A843YB88"/>
<dbReference type="GO" id="GO:0019700">
    <property type="term" value="P:organic phosphonate catabolic process"/>
    <property type="evidence" value="ECO:0007669"/>
    <property type="project" value="UniProtKB-UniRule"/>
</dbReference>
<organism evidence="3 4">
    <name type="scientific">Tritonibacter litoralis</name>
    <dbReference type="NCBI Taxonomy" id="2662264"/>
    <lineage>
        <taxon>Bacteria</taxon>
        <taxon>Pseudomonadati</taxon>
        <taxon>Pseudomonadota</taxon>
        <taxon>Alphaproteobacteria</taxon>
        <taxon>Rhodobacterales</taxon>
        <taxon>Paracoccaceae</taxon>
        <taxon>Tritonibacter</taxon>
    </lineage>
</organism>
<comment type="catalytic activity">
    <reaction evidence="1">
        <text>alpha-D-ribose 1-methylphosphonate 5-phosphate + AH2 + S-adenosyl-L-methionine = alpha-D-ribose 1,2-cyclic phosphate 5-phosphate + methane + 5'-deoxyadenosine + L-methionine + A + H(+)</text>
        <dbReference type="Rhea" id="RHEA:34707"/>
        <dbReference type="ChEBI" id="CHEBI:13193"/>
        <dbReference type="ChEBI" id="CHEBI:15378"/>
        <dbReference type="ChEBI" id="CHEBI:16183"/>
        <dbReference type="ChEBI" id="CHEBI:17319"/>
        <dbReference type="ChEBI" id="CHEBI:17499"/>
        <dbReference type="ChEBI" id="CHEBI:57844"/>
        <dbReference type="ChEBI" id="CHEBI:59789"/>
        <dbReference type="ChEBI" id="CHEBI:68686"/>
        <dbReference type="ChEBI" id="CHEBI:68687"/>
        <dbReference type="EC" id="4.7.1.1"/>
    </reaction>
</comment>
<name>A0A843YB88_9RHOB</name>
<evidence type="ECO:0000256" key="2">
    <source>
        <dbReference type="SAM" id="MobiDB-lite"/>
    </source>
</evidence>
<comment type="similarity">
    <text evidence="1">Belongs to the PhnJ family.</text>
</comment>
<dbReference type="Pfam" id="PF06007">
    <property type="entry name" value="PhnJ"/>
    <property type="match status" value="1"/>
</dbReference>
<dbReference type="GO" id="GO:0051539">
    <property type="term" value="F:4 iron, 4 sulfur cluster binding"/>
    <property type="evidence" value="ECO:0007669"/>
    <property type="project" value="UniProtKB-UniRule"/>
</dbReference>
<keyword evidence="4" id="KW-1185">Reference proteome</keyword>
<dbReference type="EMBL" id="WIBF01000001">
    <property type="protein sequence ID" value="MQQ06925.1"/>
    <property type="molecule type" value="Genomic_DNA"/>
</dbReference>
<feature type="compositionally biased region" description="Polar residues" evidence="2">
    <location>
        <begin position="296"/>
        <end position="306"/>
    </location>
</feature>
<evidence type="ECO:0000256" key="1">
    <source>
        <dbReference type="PIRNR" id="PIRNR011468"/>
    </source>
</evidence>
<comment type="caution">
    <text evidence="3">The sequence shown here is derived from an EMBL/GenBank/DDBJ whole genome shotgun (WGS) entry which is preliminary data.</text>
</comment>
<evidence type="ECO:0000313" key="3">
    <source>
        <dbReference type="EMBL" id="MQQ06925.1"/>
    </source>
</evidence>
<gene>
    <name evidence="3" type="ORF">GFB49_00505</name>
</gene>
<proteinExistence type="inferred from homology"/>
<dbReference type="PIRSF" id="PIRSF011468">
    <property type="entry name" value="PhnJ"/>
    <property type="match status" value="1"/>
</dbReference>
<accession>A0A843YB88</accession>
<feature type="region of interest" description="Disordered" evidence="2">
    <location>
        <begin position="284"/>
        <end position="306"/>
    </location>
</feature>
<protein>
    <recommendedName>
        <fullName evidence="1">Alpha-D-ribose 1-methylphosphonate 5-phosphate C-P lyase</fullName>
        <shortName evidence="1">PRPn C-P lyase</shortName>
        <ecNumber evidence="1">4.7.1.1</ecNumber>
    </recommendedName>
</protein>
<reference evidence="3 4" key="1">
    <citation type="submission" date="2019-10" db="EMBL/GenBank/DDBJ databases">
        <title>Epibacterium sp. nov., isolated from seawater.</title>
        <authorList>
            <person name="Zhang X."/>
            <person name="Li N."/>
        </authorList>
    </citation>
    <scope>NUCLEOTIDE SEQUENCE [LARGE SCALE GENOMIC DNA]</scope>
    <source>
        <strain evidence="3 4">SM1979</strain>
    </source>
</reference>
<evidence type="ECO:0000313" key="4">
    <source>
        <dbReference type="Proteomes" id="UP000444174"/>
    </source>
</evidence>
<dbReference type="GO" id="GO:0046872">
    <property type="term" value="F:metal ion binding"/>
    <property type="evidence" value="ECO:0007669"/>
    <property type="project" value="UniProtKB-UniRule"/>
</dbReference>
<dbReference type="EC" id="4.7.1.1" evidence="1"/>
<keyword evidence="1" id="KW-0408">Iron</keyword>
<sequence length="306" mass="34355">MSLSSLTKPWEPMSYGFLDPSAKRELRRKMLKAVAVPGCQMPYASREVPMARGWGTGGLQVSLTLINPKTRVKVIDQGADDSVNAASIRRFLARVSGAPTTLDTLDADLIQSRHRIPEEKLRADQILVLQVPNPEPLRPVEPNMSIARQMHGDADYGRMWLQLYEQIVRSGRVMQGASYPSMVNGRHVMTPSPIPRWDVPKLHMAKHLTILSAGREKRIFAVPPFTRVEPLVFDDVPYRVEEHGQLTCYRSGAEGFFMNEIPQPDGSALHEISDSEYGVKHIRTAQGEPDARGETWYQNGQMEDTP</sequence>
<keyword evidence="1 3" id="KW-0456">Lyase</keyword>